<proteinExistence type="predicted"/>
<dbReference type="AlphaFoldDB" id="A6TCX1"/>
<dbReference type="Proteomes" id="UP000000265">
    <property type="component" value="Chromosome"/>
</dbReference>
<dbReference type="PaxDb" id="272620-KPN_03041"/>
<organism evidence="1 2">
    <name type="scientific">Klebsiella pneumoniae subsp. pneumoniae (strain ATCC 700721 / MGH 78578)</name>
    <dbReference type="NCBI Taxonomy" id="272620"/>
    <lineage>
        <taxon>Bacteria</taxon>
        <taxon>Pseudomonadati</taxon>
        <taxon>Pseudomonadota</taxon>
        <taxon>Gammaproteobacteria</taxon>
        <taxon>Enterobacterales</taxon>
        <taxon>Enterobacteriaceae</taxon>
        <taxon>Klebsiella/Raoultella group</taxon>
        <taxon>Klebsiella</taxon>
        <taxon>Klebsiella pneumoniae complex</taxon>
    </lineage>
</organism>
<dbReference type="EMBL" id="CP000647">
    <property type="protein sequence ID" value="ABR78442.1"/>
    <property type="molecule type" value="Genomic_DNA"/>
</dbReference>
<dbReference type="EnsemblBacteria" id="ABR78442">
    <property type="protein sequence ID" value="ABR78442"/>
    <property type="gene ID" value="KPN_03041"/>
</dbReference>
<sequence>MGKDHIRLQFRNMFACQSRDLLRTGENGEAFHQQRVANAVVIIDGDGDDGARLKAPGGAADAHPPLLAQAIKGAIEAADLPAAKGQLGKPGDGGDDD</sequence>
<reference evidence="1 2" key="2">
    <citation type="submission" date="2006-09" db="EMBL/GenBank/DDBJ databases">
        <authorList>
            <consortium name="The Klebsiella pneumonia Genome Sequencing Project"/>
            <person name="McClelland M."/>
            <person name="Sanderson E.K."/>
            <person name="Spieth J."/>
            <person name="Clifton W.S."/>
            <person name="Latreille P."/>
            <person name="Sabo A."/>
            <person name="Pepin K."/>
            <person name="Bhonagiri V."/>
            <person name="Porwollik S."/>
            <person name="Ali J."/>
            <person name="Wilson R.K."/>
        </authorList>
    </citation>
    <scope>NUCLEOTIDE SEQUENCE [LARGE SCALE GENOMIC DNA]</scope>
    <source>
        <strain evidence="2">ATCC 700721 / MGH 78578</strain>
    </source>
</reference>
<reference evidence="1 2" key="1">
    <citation type="journal article" date="2001" name="Nature">
        <title>Complete genome sequence of Salmonella enterica serovar Typhimurium LT2.</title>
        <authorList>
            <person name="McClelland M."/>
            <person name="Sanderson K.E."/>
            <person name="Spieth J."/>
            <person name="Clifton S.W."/>
            <person name="Latreille P."/>
            <person name="Courtney L."/>
            <person name="Porwollik S."/>
            <person name="Ali J."/>
            <person name="Dante M."/>
            <person name="Du F."/>
            <person name="Hou S."/>
            <person name="Layman D."/>
            <person name="Leonard S."/>
            <person name="Nguyen C."/>
            <person name="Scott K."/>
            <person name="Holmes A."/>
            <person name="Grewal N."/>
            <person name="Mulvaney E."/>
            <person name="Ryan E."/>
            <person name="Sun H."/>
            <person name="Florea L."/>
            <person name="Miller W."/>
            <person name="Stoneking T."/>
            <person name="Nhan M."/>
            <person name="Waterston R."/>
            <person name="Wilson R.K."/>
        </authorList>
    </citation>
    <scope>NUCLEOTIDE SEQUENCE [LARGE SCALE GENOMIC DNA]</scope>
    <source>
        <strain evidence="2">ATCC 700721 / MGH 78578</strain>
    </source>
</reference>
<name>A6TCX1_KLEP7</name>
<dbReference type="HOGENOM" id="CLU_2343030_0_0_6"/>
<evidence type="ECO:0000313" key="1">
    <source>
        <dbReference type="EMBL" id="ABR78442.1"/>
    </source>
</evidence>
<dbReference type="STRING" id="272620.KPN_03041"/>
<gene>
    <name evidence="1" type="ORF">KPN_03041</name>
</gene>
<accession>A6TCX1</accession>
<protein>
    <submittedName>
        <fullName evidence="1">Uncharacterized protein</fullName>
    </submittedName>
</protein>
<dbReference type="KEGG" id="kpn:KPN_03041"/>
<evidence type="ECO:0000313" key="2">
    <source>
        <dbReference type="Proteomes" id="UP000000265"/>
    </source>
</evidence>